<evidence type="ECO:0000256" key="1">
    <source>
        <dbReference type="SAM" id="MobiDB-lite"/>
    </source>
</evidence>
<dbReference type="HOGENOM" id="CLU_014587_0_0_3"/>
<dbReference type="OrthoDB" id="9809781at2"/>
<dbReference type="InterPro" id="IPR018711">
    <property type="entry name" value="NAGPA"/>
</dbReference>
<feature type="domain" description="Phosphodiester glycosidase" evidence="2">
    <location>
        <begin position="446"/>
        <end position="622"/>
    </location>
</feature>
<dbReference type="KEGG" id="cyp:PCC8801_2044"/>
<dbReference type="Proteomes" id="UP000008204">
    <property type="component" value="Chromosome"/>
</dbReference>
<reference evidence="4" key="1">
    <citation type="journal article" date="2011" name="MBio">
        <title>Novel metabolic attributes of the genus Cyanothece, comprising a group of unicellular nitrogen-fixing Cyanobacteria.</title>
        <authorList>
            <person name="Bandyopadhyay A."/>
            <person name="Elvitigala T."/>
            <person name="Welsh E."/>
            <person name="Stockel J."/>
            <person name="Liberton M."/>
            <person name="Min H."/>
            <person name="Sherman L.A."/>
            <person name="Pakrasi H.B."/>
        </authorList>
    </citation>
    <scope>NUCLEOTIDE SEQUENCE [LARGE SCALE GENOMIC DNA]</scope>
    <source>
        <strain evidence="4">PCC 8801</strain>
    </source>
</reference>
<name>B7JZ01_RIPO1</name>
<keyword evidence="4" id="KW-1185">Reference proteome</keyword>
<protein>
    <recommendedName>
        <fullName evidence="2">Phosphodiester glycosidase domain-containing protein</fullName>
    </recommendedName>
</protein>
<proteinExistence type="predicted"/>
<dbReference type="RefSeq" id="WP_012595347.1">
    <property type="nucleotide sequence ID" value="NC_011726.1"/>
</dbReference>
<accession>B7JZ01</accession>
<organism evidence="3 4">
    <name type="scientific">Rippkaea orientalis (strain PCC 8801 / RF-1)</name>
    <name type="common">Cyanothece sp. (strain PCC 8801)</name>
    <dbReference type="NCBI Taxonomy" id="41431"/>
    <lineage>
        <taxon>Bacteria</taxon>
        <taxon>Bacillati</taxon>
        <taxon>Cyanobacteriota</taxon>
        <taxon>Cyanophyceae</taxon>
        <taxon>Oscillatoriophycideae</taxon>
        <taxon>Chroococcales</taxon>
        <taxon>Aphanothecaceae</taxon>
        <taxon>Rippkaea</taxon>
        <taxon>Rippkaea orientalis</taxon>
    </lineage>
</organism>
<dbReference type="Pfam" id="PF09992">
    <property type="entry name" value="NAGPA"/>
    <property type="match status" value="1"/>
</dbReference>
<dbReference type="PANTHER" id="PTHR40446">
    <property type="entry name" value="N-ACETYLGLUCOSAMINE-1-PHOSPHODIESTER ALPHA-N-ACETYLGLUCOSAMINIDASE"/>
    <property type="match status" value="1"/>
</dbReference>
<dbReference type="STRING" id="41431.PCC8801_2044"/>
<gene>
    <name evidence="3" type="ordered locus">PCC8801_2044</name>
</gene>
<evidence type="ECO:0000313" key="3">
    <source>
        <dbReference type="EMBL" id="ACK66078.1"/>
    </source>
</evidence>
<evidence type="ECO:0000259" key="2">
    <source>
        <dbReference type="Pfam" id="PF09992"/>
    </source>
</evidence>
<dbReference type="PANTHER" id="PTHR40446:SF2">
    <property type="entry name" value="N-ACETYLGLUCOSAMINE-1-PHOSPHODIESTER ALPHA-N-ACETYLGLUCOSAMINIDASE"/>
    <property type="match status" value="1"/>
</dbReference>
<evidence type="ECO:0000313" key="4">
    <source>
        <dbReference type="Proteomes" id="UP000008204"/>
    </source>
</evidence>
<dbReference type="eggNOG" id="COG4632">
    <property type="taxonomic scope" value="Bacteria"/>
</dbReference>
<dbReference type="EMBL" id="CP001287">
    <property type="protein sequence ID" value="ACK66078.1"/>
    <property type="molecule type" value="Genomic_DNA"/>
</dbReference>
<dbReference type="AlphaFoldDB" id="B7JZ01"/>
<sequence>MTRIPWNPISLLSLSLVSTFVIYWATSGELPANNPSISLSPQTLPAEAADGLEQGEEIILNGKKFKISWTQWTQGNGNRIGISDIGAKDLLGLELLSTSQPDLQPVQWFATESRQTLPVLARFIPPYRYLDVTELIQLAGGQLQVRGNTLDITLPPARISTVREGTQDWGKRIVVEVDRPTFWQVSQAKNQGVVMISGNTNAPTNNNNNSSPFPFNLSPGNDAEEDDLGSGGTTPTNSKLFSVENGGEITKIHVNLPTAHGLKVFSLSNPNRIVIDVRPDAMTPKEIAWTRGITWRQQLVKVAGGIFPVHWLEIDGRSPNISLKPITASPNQQQGTAPLVTMAQSWKASAAINAGFFNRNNQLPLGAMRSQSRWLSGPILGRGAIAWNDEGRMKIGRLSWQETLVTSSGQRLPIRFLNSGYVEGGMARYTPDWGPHYTPLTDNETIILVQNNGVITQRNGGKAGQNAILIPSNGYLLTIRKNAVAASALAVGTGVTLESNTIPSDFSQYPHILGAGPLLVNNNRIVVNAALEQFSKGFQQQMASRSAIGMTNQGTMMLVAVHNRVGGRGATLGEMAQIMQQLGAVDALNLDGGSSTSLALGGQLIDRSPVTAARVHNAIGVFVNR</sequence>
<feature type="region of interest" description="Disordered" evidence="1">
    <location>
        <begin position="198"/>
        <end position="236"/>
    </location>
</feature>
<feature type="compositionally biased region" description="Low complexity" evidence="1">
    <location>
        <begin position="198"/>
        <end position="221"/>
    </location>
</feature>